<feature type="transmembrane region" description="Helical" evidence="1">
    <location>
        <begin position="99"/>
        <end position="120"/>
    </location>
</feature>
<proteinExistence type="predicted"/>
<protein>
    <recommendedName>
        <fullName evidence="4">DUF485 domain-containing protein</fullName>
    </recommendedName>
</protein>
<dbReference type="AlphaFoldDB" id="A0A0M4QNR8"/>
<dbReference type="InterPro" id="IPR007436">
    <property type="entry name" value="DUF485"/>
</dbReference>
<keyword evidence="1" id="KW-0812">Transmembrane</keyword>
<keyword evidence="3" id="KW-1185">Reference proteome</keyword>
<dbReference type="Proteomes" id="UP000062833">
    <property type="component" value="Chromosome"/>
</dbReference>
<dbReference type="PATRIC" id="fig|656366.3.peg.775"/>
<organism evidence="2 3">
    <name type="scientific">Arthrobacter alpinus</name>
    <dbReference type="NCBI Taxonomy" id="656366"/>
    <lineage>
        <taxon>Bacteria</taxon>
        <taxon>Bacillati</taxon>
        <taxon>Actinomycetota</taxon>
        <taxon>Actinomycetes</taxon>
        <taxon>Micrococcales</taxon>
        <taxon>Micrococcaceae</taxon>
        <taxon>Arthrobacter</taxon>
    </lineage>
</organism>
<dbReference type="EMBL" id="CP012677">
    <property type="protein sequence ID" value="ALE91628.1"/>
    <property type="molecule type" value="Genomic_DNA"/>
</dbReference>
<reference evidence="3" key="1">
    <citation type="submission" date="2015-09" db="EMBL/GenBank/DDBJ databases">
        <title>Complete genome of Arthrobacter alpinus strain R3.8.</title>
        <authorList>
            <person name="See-Too W.S."/>
            <person name="Chan K.G."/>
        </authorList>
    </citation>
    <scope>NUCLEOTIDE SEQUENCE [LARGE SCALE GENOMIC DNA]</scope>
    <source>
        <strain evidence="3">R3.8</strain>
    </source>
</reference>
<keyword evidence="1" id="KW-1133">Transmembrane helix</keyword>
<dbReference type="OrthoDB" id="5186135at2"/>
<gene>
    <name evidence="2" type="ORF">AOC05_03560</name>
</gene>
<evidence type="ECO:0000313" key="3">
    <source>
        <dbReference type="Proteomes" id="UP000062833"/>
    </source>
</evidence>
<dbReference type="Pfam" id="PF04341">
    <property type="entry name" value="DUF485"/>
    <property type="match status" value="1"/>
</dbReference>
<evidence type="ECO:0008006" key="4">
    <source>
        <dbReference type="Google" id="ProtNLM"/>
    </source>
</evidence>
<accession>A0A0M4QNR8</accession>
<keyword evidence="1" id="KW-0472">Membrane</keyword>
<sequence>MSTGPGSEPPPEGRPPAPGRIRVVAPRSHAQHIRASTSVSQEVAEQTAVGEVMVRSLIRSQLRLALVVSAGFMASLFICWMLIRWVPTFMDWRIFGVPAPWLMLGVGVYPIIGASAWLYVRAATRNENQYRDLVDGQ</sequence>
<evidence type="ECO:0000313" key="2">
    <source>
        <dbReference type="EMBL" id="ALE91628.1"/>
    </source>
</evidence>
<feature type="transmembrane region" description="Helical" evidence="1">
    <location>
        <begin position="64"/>
        <end position="87"/>
    </location>
</feature>
<dbReference type="KEGG" id="aaq:AOC05_03560"/>
<name>A0A0M4QNR8_9MICC</name>
<evidence type="ECO:0000256" key="1">
    <source>
        <dbReference type="SAM" id="Phobius"/>
    </source>
</evidence>